<dbReference type="NCBIfam" id="NF041045">
    <property type="entry name" value="RsbA_anti_sig"/>
    <property type="match status" value="1"/>
</dbReference>
<dbReference type="PANTHER" id="PTHR35526:SF3">
    <property type="entry name" value="ANTI-SIGMA-F FACTOR RSBW"/>
    <property type="match status" value="1"/>
</dbReference>
<keyword evidence="1" id="KW-0723">Serine/threonine-protein kinase</keyword>
<proteinExistence type="predicted"/>
<evidence type="ECO:0000313" key="5">
    <source>
        <dbReference type="EMBL" id="GGL04049.1"/>
    </source>
</evidence>
<dbReference type="CDD" id="cd16936">
    <property type="entry name" value="HATPase_RsbW-like"/>
    <property type="match status" value="1"/>
</dbReference>
<dbReference type="AlphaFoldDB" id="A0A917VQE7"/>
<dbReference type="GO" id="GO:0004674">
    <property type="term" value="F:protein serine/threonine kinase activity"/>
    <property type="evidence" value="ECO:0007669"/>
    <property type="project" value="UniProtKB-KW"/>
</dbReference>
<accession>A0A917VQE7</accession>
<reference evidence="5" key="2">
    <citation type="submission" date="2020-09" db="EMBL/GenBank/DDBJ databases">
        <authorList>
            <person name="Sun Q."/>
            <person name="Ohkuma M."/>
        </authorList>
    </citation>
    <scope>NUCLEOTIDE SEQUENCE</scope>
    <source>
        <strain evidence="5">JCM 13064</strain>
    </source>
</reference>
<dbReference type="SUPFAM" id="SSF55874">
    <property type="entry name" value="ATPase domain of HSP90 chaperone/DNA topoisomerase II/histidine kinase"/>
    <property type="match status" value="1"/>
</dbReference>
<protein>
    <submittedName>
        <fullName evidence="5">Anti-sigma regulatory factor</fullName>
    </submittedName>
</protein>
<dbReference type="InterPro" id="IPR036890">
    <property type="entry name" value="HATPase_C_sf"/>
</dbReference>
<evidence type="ECO:0000313" key="6">
    <source>
        <dbReference type="Proteomes" id="UP000645217"/>
    </source>
</evidence>
<reference evidence="5" key="1">
    <citation type="journal article" date="2014" name="Int. J. Syst. Evol. Microbiol.">
        <title>Complete genome sequence of Corynebacterium casei LMG S-19264T (=DSM 44701T), isolated from a smear-ripened cheese.</title>
        <authorList>
            <consortium name="US DOE Joint Genome Institute (JGI-PGF)"/>
            <person name="Walter F."/>
            <person name="Albersmeier A."/>
            <person name="Kalinowski J."/>
            <person name="Ruckert C."/>
        </authorList>
    </citation>
    <scope>NUCLEOTIDE SEQUENCE</scope>
    <source>
        <strain evidence="5">JCM 13064</strain>
    </source>
</reference>
<evidence type="ECO:0000259" key="4">
    <source>
        <dbReference type="Pfam" id="PF14417"/>
    </source>
</evidence>
<feature type="domain" description="Histidine kinase/HSP90-like ATPase" evidence="3">
    <location>
        <begin position="214"/>
        <end position="322"/>
    </location>
</feature>
<dbReference type="Gene3D" id="3.30.565.10">
    <property type="entry name" value="Histidine kinase-like ATPase, C-terminal domain"/>
    <property type="match status" value="1"/>
</dbReference>
<comment type="caution">
    <text evidence="5">The sequence shown here is derived from an EMBL/GenBank/DDBJ whole genome shotgun (WGS) entry which is preliminary data.</text>
</comment>
<feature type="domain" description="MEDS" evidence="4">
    <location>
        <begin position="25"/>
        <end position="168"/>
    </location>
</feature>
<dbReference type="PANTHER" id="PTHR35526">
    <property type="entry name" value="ANTI-SIGMA-F FACTOR RSBW-RELATED"/>
    <property type="match status" value="1"/>
</dbReference>
<dbReference type="Pfam" id="PF13581">
    <property type="entry name" value="HATPase_c_2"/>
    <property type="match status" value="1"/>
</dbReference>
<keyword evidence="1" id="KW-0808">Transferase</keyword>
<dbReference type="EMBL" id="BMNT01000031">
    <property type="protein sequence ID" value="GGL04049.1"/>
    <property type="molecule type" value="Genomic_DNA"/>
</dbReference>
<name>A0A917VQE7_9ACTN</name>
<dbReference type="RefSeq" id="WP_189165715.1">
    <property type="nucleotide sequence ID" value="NZ_BMNT01000031.1"/>
</dbReference>
<feature type="region of interest" description="Disordered" evidence="2">
    <location>
        <begin position="1"/>
        <end position="20"/>
    </location>
</feature>
<evidence type="ECO:0000256" key="2">
    <source>
        <dbReference type="SAM" id="MobiDB-lite"/>
    </source>
</evidence>
<evidence type="ECO:0000259" key="3">
    <source>
        <dbReference type="Pfam" id="PF13581"/>
    </source>
</evidence>
<dbReference type="InterPro" id="IPR047718">
    <property type="entry name" value="RsbA-like_anti_sig"/>
</dbReference>
<dbReference type="Pfam" id="PF14417">
    <property type="entry name" value="MEDS"/>
    <property type="match status" value="1"/>
</dbReference>
<dbReference type="Proteomes" id="UP000645217">
    <property type="component" value="Unassembled WGS sequence"/>
</dbReference>
<dbReference type="InterPro" id="IPR050267">
    <property type="entry name" value="Anti-sigma-factor_SerPK"/>
</dbReference>
<dbReference type="InterPro" id="IPR003594">
    <property type="entry name" value="HATPase_dom"/>
</dbReference>
<gene>
    <name evidence="5" type="ORF">GCM10007964_52690</name>
</gene>
<evidence type="ECO:0000256" key="1">
    <source>
        <dbReference type="ARBA" id="ARBA00022527"/>
    </source>
</evidence>
<sequence length="330" mass="34549">MTSTSASETPAGAQAPAPAGDRFEHTGLFYRDEEQYATGCSAFLGRALACGDPALVAVPEGNGELIRARLGAEGDLVAFADMTRAGRNPGRILPSVLLAFADAHAGRRVWVIGEPIRPDRGAVEYPACARHEALINAAFAGRDAAILCPYDAPALDAEALADVERTHPLLEESGRARASATYGDPIETAASFDRPLPVPPATAERYPFLGVGALPGVRDFAIARAQAGGLDEERVAELLIAVNELATNTAEYTTGPGTLTVWAEDGMLVYQIDDTGHIADPLTGHVPPPAGASRGRGLLIVNELADLVRVHRGPAGTSIRLHFQLPAPTA</sequence>
<feature type="compositionally biased region" description="Low complexity" evidence="2">
    <location>
        <begin position="10"/>
        <end position="20"/>
    </location>
</feature>
<keyword evidence="6" id="KW-1185">Reference proteome</keyword>
<organism evidence="5 6">
    <name type="scientific">Sphaerisporangium melleum</name>
    <dbReference type="NCBI Taxonomy" id="321316"/>
    <lineage>
        <taxon>Bacteria</taxon>
        <taxon>Bacillati</taxon>
        <taxon>Actinomycetota</taxon>
        <taxon>Actinomycetes</taxon>
        <taxon>Streptosporangiales</taxon>
        <taxon>Streptosporangiaceae</taxon>
        <taxon>Sphaerisporangium</taxon>
    </lineage>
</organism>
<keyword evidence="1" id="KW-0418">Kinase</keyword>
<dbReference type="InterPro" id="IPR025847">
    <property type="entry name" value="MEDS_domain"/>
</dbReference>